<dbReference type="AlphaFoldDB" id="A0A3B0YZR3"/>
<keyword evidence="1" id="KW-0472">Membrane</keyword>
<keyword evidence="1" id="KW-0812">Transmembrane</keyword>
<reference evidence="3" key="1">
    <citation type="submission" date="2018-06" db="EMBL/GenBank/DDBJ databases">
        <authorList>
            <person name="Zhirakovskaya E."/>
        </authorList>
    </citation>
    <scope>NUCLEOTIDE SEQUENCE</scope>
</reference>
<dbReference type="EMBL" id="UOFM01000079">
    <property type="protein sequence ID" value="VAW73916.1"/>
    <property type="molecule type" value="Genomic_DNA"/>
</dbReference>
<feature type="transmembrane region" description="Helical" evidence="1">
    <location>
        <begin position="189"/>
        <end position="209"/>
    </location>
</feature>
<proteinExistence type="predicted"/>
<keyword evidence="1" id="KW-1133">Transmembrane helix</keyword>
<dbReference type="SMART" id="SM00267">
    <property type="entry name" value="GGDEF"/>
    <property type="match status" value="1"/>
</dbReference>
<gene>
    <name evidence="3" type="ORF">MNBD_GAMMA14-821</name>
</gene>
<dbReference type="PROSITE" id="PS50887">
    <property type="entry name" value="GGDEF"/>
    <property type="match status" value="1"/>
</dbReference>
<dbReference type="FunFam" id="3.30.70.270:FF:000001">
    <property type="entry name" value="Diguanylate cyclase domain protein"/>
    <property type="match status" value="1"/>
</dbReference>
<dbReference type="InterPro" id="IPR029787">
    <property type="entry name" value="Nucleotide_cyclase"/>
</dbReference>
<dbReference type="PANTHER" id="PTHR45138:SF9">
    <property type="entry name" value="DIGUANYLATE CYCLASE DGCM-RELATED"/>
    <property type="match status" value="1"/>
</dbReference>
<dbReference type="Gene3D" id="3.30.70.270">
    <property type="match status" value="1"/>
</dbReference>
<dbReference type="GO" id="GO:0005886">
    <property type="term" value="C:plasma membrane"/>
    <property type="evidence" value="ECO:0007669"/>
    <property type="project" value="TreeGrafter"/>
</dbReference>
<dbReference type="SUPFAM" id="SSF55073">
    <property type="entry name" value="Nucleotide cyclase"/>
    <property type="match status" value="1"/>
</dbReference>
<dbReference type="Pfam" id="PF00990">
    <property type="entry name" value="GGDEF"/>
    <property type="match status" value="1"/>
</dbReference>
<protein>
    <recommendedName>
        <fullName evidence="2">GGDEF domain-containing protein</fullName>
    </recommendedName>
</protein>
<dbReference type="NCBIfam" id="TIGR00254">
    <property type="entry name" value="GGDEF"/>
    <property type="match status" value="1"/>
</dbReference>
<name>A0A3B0YZR3_9ZZZZ</name>
<feature type="domain" description="GGDEF" evidence="2">
    <location>
        <begin position="305"/>
        <end position="440"/>
    </location>
</feature>
<dbReference type="InterPro" id="IPR043128">
    <property type="entry name" value="Rev_trsase/Diguanyl_cyclase"/>
</dbReference>
<dbReference type="CDD" id="cd01949">
    <property type="entry name" value="GGDEF"/>
    <property type="match status" value="1"/>
</dbReference>
<evidence type="ECO:0000259" key="2">
    <source>
        <dbReference type="PROSITE" id="PS50887"/>
    </source>
</evidence>
<evidence type="ECO:0000256" key="1">
    <source>
        <dbReference type="SAM" id="Phobius"/>
    </source>
</evidence>
<dbReference type="GO" id="GO:0043709">
    <property type="term" value="P:cell adhesion involved in single-species biofilm formation"/>
    <property type="evidence" value="ECO:0007669"/>
    <property type="project" value="TreeGrafter"/>
</dbReference>
<dbReference type="GO" id="GO:1902201">
    <property type="term" value="P:negative regulation of bacterial-type flagellum-dependent cell motility"/>
    <property type="evidence" value="ECO:0007669"/>
    <property type="project" value="TreeGrafter"/>
</dbReference>
<dbReference type="InterPro" id="IPR050469">
    <property type="entry name" value="Diguanylate_Cyclase"/>
</dbReference>
<sequence>RLQEYLYIIIELGASKEGLASYYDRQFSSLPTDAHVLVSNDGDALYGGEYTSLVDALRKRKGSRVREQFLFLSPDGPVMVATQPLTYQDQVLATSAVARLLGSGWLQRQESKSEDYLIFFESDGRILWSSNPDYRGLLIDRNKQMLVDGKRSFYLREVHLNGAAENMPHLWFAASETYLLHMLTRYRNWAYAFSLLGGLTVVLLCWLMIRNFRRPFAQLMEATEAMVHGRLPVLNRSESRTELDQLLNRFADVLDALRREKIKVKRAHRKLQETAITDSLTGLYNRRYLQEINPGLFAQVERDGRYLTAIILDLDYFKAVNDEYGHLGGDAVLVHFARLLKHNSRANDHLFRIGGEEFLILNVAENPDDSVALAAKLRELVSESPANYQGESISMTVSAGISCCSGHSGEGSLSRLMRAADKALYEAKASGRNRVVVHTSCKEASDSARRRVKKLPLSLVHNTKKSS</sequence>
<dbReference type="Gene3D" id="6.10.340.10">
    <property type="match status" value="1"/>
</dbReference>
<accession>A0A3B0YZR3</accession>
<evidence type="ECO:0000313" key="3">
    <source>
        <dbReference type="EMBL" id="VAW73916.1"/>
    </source>
</evidence>
<dbReference type="GO" id="GO:0052621">
    <property type="term" value="F:diguanylate cyclase activity"/>
    <property type="evidence" value="ECO:0007669"/>
    <property type="project" value="TreeGrafter"/>
</dbReference>
<organism evidence="3">
    <name type="scientific">hydrothermal vent metagenome</name>
    <dbReference type="NCBI Taxonomy" id="652676"/>
    <lineage>
        <taxon>unclassified sequences</taxon>
        <taxon>metagenomes</taxon>
        <taxon>ecological metagenomes</taxon>
    </lineage>
</organism>
<dbReference type="PANTHER" id="PTHR45138">
    <property type="entry name" value="REGULATORY COMPONENTS OF SENSORY TRANSDUCTION SYSTEM"/>
    <property type="match status" value="1"/>
</dbReference>
<dbReference type="InterPro" id="IPR000160">
    <property type="entry name" value="GGDEF_dom"/>
</dbReference>
<feature type="non-terminal residue" evidence="3">
    <location>
        <position position="1"/>
    </location>
</feature>